<evidence type="ECO:0000313" key="2">
    <source>
        <dbReference type="EMBL" id="KPP60886.1"/>
    </source>
</evidence>
<organism evidence="2 3">
    <name type="scientific">Scleropages formosus</name>
    <name type="common">Asian bonytongue</name>
    <name type="synonym">Osteoglossum formosum</name>
    <dbReference type="NCBI Taxonomy" id="113540"/>
    <lineage>
        <taxon>Eukaryota</taxon>
        <taxon>Metazoa</taxon>
        <taxon>Chordata</taxon>
        <taxon>Craniata</taxon>
        <taxon>Vertebrata</taxon>
        <taxon>Euteleostomi</taxon>
        <taxon>Actinopterygii</taxon>
        <taxon>Neopterygii</taxon>
        <taxon>Teleostei</taxon>
        <taxon>Osteoglossocephala</taxon>
        <taxon>Osteoglossomorpha</taxon>
        <taxon>Osteoglossiformes</taxon>
        <taxon>Osteoglossidae</taxon>
        <taxon>Scleropages</taxon>
    </lineage>
</organism>
<dbReference type="GO" id="GO:0030018">
    <property type="term" value="C:Z disc"/>
    <property type="evidence" value="ECO:0007669"/>
    <property type="project" value="TreeGrafter"/>
</dbReference>
<dbReference type="Gene3D" id="1.10.490.160">
    <property type="match status" value="1"/>
</dbReference>
<dbReference type="GO" id="GO:0014808">
    <property type="term" value="P:release of sequestered calcium ion into cytosol by sarcoplasmic reticulum"/>
    <property type="evidence" value="ECO:0007669"/>
    <property type="project" value="TreeGrafter"/>
</dbReference>
<dbReference type="InterPro" id="IPR015925">
    <property type="entry name" value="Ryanodine_IP3_receptor"/>
</dbReference>
<dbReference type="Pfam" id="PF02026">
    <property type="entry name" value="RyR"/>
    <property type="match status" value="1"/>
</dbReference>
<protein>
    <recommendedName>
        <fullName evidence="1">Ryanodine receptor Ryr domain-containing protein</fullName>
    </recommendedName>
</protein>
<sequence>MDEKAKTHPLLKAYKSLIEKEREVYRWPVKESLKSMLAMGWNIERTKEGEAMFQQRESEKLRKISQSSQGMVEVIAENYHNIWAKKKKAELGSRADKGSSKAF</sequence>
<dbReference type="GO" id="GO:0042383">
    <property type="term" value="C:sarcolemma"/>
    <property type="evidence" value="ECO:0007669"/>
    <property type="project" value="TreeGrafter"/>
</dbReference>
<dbReference type="AlphaFoldDB" id="A0A0P7WIA3"/>
<gene>
    <name evidence="2" type="ORF">Z043_121075</name>
</gene>
<dbReference type="InterPro" id="IPR003032">
    <property type="entry name" value="Ryanodine_rcpt"/>
</dbReference>
<feature type="domain" description="Ryanodine receptor Ryr" evidence="1">
    <location>
        <begin position="2"/>
        <end position="45"/>
    </location>
</feature>
<dbReference type="Proteomes" id="UP000034805">
    <property type="component" value="Unassembled WGS sequence"/>
</dbReference>
<dbReference type="EMBL" id="JARO02010189">
    <property type="protein sequence ID" value="KPP60886.1"/>
    <property type="molecule type" value="Genomic_DNA"/>
</dbReference>
<dbReference type="GO" id="GO:0006941">
    <property type="term" value="P:striated muscle contraction"/>
    <property type="evidence" value="ECO:0007669"/>
    <property type="project" value="TreeGrafter"/>
</dbReference>
<dbReference type="GO" id="GO:0005219">
    <property type="term" value="F:ryanodine-sensitive calcium-release channel activity"/>
    <property type="evidence" value="ECO:0007669"/>
    <property type="project" value="TreeGrafter"/>
</dbReference>
<comment type="caution">
    <text evidence="2">The sequence shown here is derived from an EMBL/GenBank/DDBJ whole genome shotgun (WGS) entry which is preliminary data.</text>
</comment>
<proteinExistence type="predicted"/>
<dbReference type="GO" id="GO:0005790">
    <property type="term" value="C:smooth endoplasmic reticulum"/>
    <property type="evidence" value="ECO:0007669"/>
    <property type="project" value="TreeGrafter"/>
</dbReference>
<dbReference type="GO" id="GO:0033017">
    <property type="term" value="C:sarcoplasmic reticulum membrane"/>
    <property type="evidence" value="ECO:0007669"/>
    <property type="project" value="TreeGrafter"/>
</dbReference>
<name>A0A0P7WIA3_SCLFO</name>
<accession>A0A0P7WIA3</accession>
<dbReference type="PANTHER" id="PTHR46399:SF9">
    <property type="entry name" value="RYANODINE RECEPTOR 3"/>
    <property type="match status" value="1"/>
</dbReference>
<evidence type="ECO:0000259" key="1">
    <source>
        <dbReference type="Pfam" id="PF02026"/>
    </source>
</evidence>
<dbReference type="PANTHER" id="PTHR46399">
    <property type="entry name" value="B30.2/SPRY DOMAIN-CONTAINING PROTEIN"/>
    <property type="match status" value="1"/>
</dbReference>
<dbReference type="GO" id="GO:0034704">
    <property type="term" value="C:calcium channel complex"/>
    <property type="evidence" value="ECO:0007669"/>
    <property type="project" value="TreeGrafter"/>
</dbReference>
<reference evidence="2 3" key="1">
    <citation type="submission" date="2015-08" db="EMBL/GenBank/DDBJ databases">
        <title>The genome of the Asian arowana (Scleropages formosus).</title>
        <authorList>
            <person name="Tan M.H."/>
            <person name="Gan H.M."/>
            <person name="Croft L.J."/>
            <person name="Austin C.M."/>
        </authorList>
    </citation>
    <scope>NUCLEOTIDE SEQUENCE [LARGE SCALE GENOMIC DNA]</scope>
    <source>
        <strain evidence="2">Aro1</strain>
    </source>
</reference>
<evidence type="ECO:0000313" key="3">
    <source>
        <dbReference type="Proteomes" id="UP000034805"/>
    </source>
</evidence>